<reference evidence="2" key="1">
    <citation type="submission" date="2020-05" db="EMBL/GenBank/DDBJ databases">
        <authorList>
            <person name="Chiriac C."/>
            <person name="Salcher M."/>
            <person name="Ghai R."/>
            <person name="Kavagutti S V."/>
        </authorList>
    </citation>
    <scope>NUCLEOTIDE SEQUENCE</scope>
</reference>
<dbReference type="CDD" id="cd05154">
    <property type="entry name" value="ACAD10_11_N-like"/>
    <property type="match status" value="1"/>
</dbReference>
<dbReference type="Pfam" id="PF01636">
    <property type="entry name" value="APH"/>
    <property type="match status" value="1"/>
</dbReference>
<evidence type="ECO:0000259" key="1">
    <source>
        <dbReference type="Pfam" id="PF01636"/>
    </source>
</evidence>
<dbReference type="InterPro" id="IPR041726">
    <property type="entry name" value="ACAD10_11_N"/>
</dbReference>
<proteinExistence type="predicted"/>
<dbReference type="EMBL" id="CAFABA010000049">
    <property type="protein sequence ID" value="CAB4830046.1"/>
    <property type="molecule type" value="Genomic_DNA"/>
</dbReference>
<dbReference type="SUPFAM" id="SSF56112">
    <property type="entry name" value="Protein kinase-like (PK-like)"/>
    <property type="match status" value="1"/>
</dbReference>
<dbReference type="Gene3D" id="3.30.200.20">
    <property type="entry name" value="Phosphorylase Kinase, domain 1"/>
    <property type="match status" value="1"/>
</dbReference>
<feature type="domain" description="Aminoglycoside phosphotransferase" evidence="1">
    <location>
        <begin position="61"/>
        <end position="292"/>
    </location>
</feature>
<evidence type="ECO:0000313" key="2">
    <source>
        <dbReference type="EMBL" id="CAB4830046.1"/>
    </source>
</evidence>
<dbReference type="InterPro" id="IPR011009">
    <property type="entry name" value="Kinase-like_dom_sf"/>
</dbReference>
<dbReference type="InterPro" id="IPR051678">
    <property type="entry name" value="AGP_Transferase"/>
</dbReference>
<protein>
    <submittedName>
        <fullName evidence="2">Unannotated protein</fullName>
    </submittedName>
</protein>
<dbReference type="InterPro" id="IPR002575">
    <property type="entry name" value="Aminoglycoside_PTrfase"/>
</dbReference>
<organism evidence="2">
    <name type="scientific">freshwater metagenome</name>
    <dbReference type="NCBI Taxonomy" id="449393"/>
    <lineage>
        <taxon>unclassified sequences</taxon>
        <taxon>metagenomes</taxon>
        <taxon>ecological metagenomes</taxon>
    </lineage>
</organism>
<dbReference type="AlphaFoldDB" id="A0A6J7AAS6"/>
<dbReference type="PANTHER" id="PTHR21310">
    <property type="entry name" value="AMINOGLYCOSIDE PHOSPHOTRANSFERASE-RELATED-RELATED"/>
    <property type="match status" value="1"/>
</dbReference>
<sequence>MGDQDVSADDVDGEGRLVGWLEARLPGAEVVELDDFRRPQGSGFSAETQIFTARVVRDGVLAEEKFVLRRETPDPAVYPQQSPELDVEIDIQYRVMTALRDHSTVPVAPLVGYEADPAVLGAPFFVMRFVDGVVPIENPLYTTQGFFVDASPAERRRMIENGLRMLAQVHAVDHRAAGLDWLVPEGVVPGTRQQLDLWERYARHELGDRSHPLFDEAMAWLRARIPEDPFVGLCWGDPRPGNVIWCDFAPACVTDFEAVSIASPDQDLGWWLMFDHWVHETYGVERLEGEPTRDEQREIYAGFAGRDIPSSTFHEIFAATRYAAIVIRVMNRTVARGLAPADHTVWLVNPATVCLEDLLSRVRGASAEEQS</sequence>
<name>A0A6J7AAS6_9ZZZZ</name>
<dbReference type="PANTHER" id="PTHR21310:SF40">
    <property type="entry name" value="AMINOGLYCOSIDE PHOSPHOTRANSFERASE DOMAIN-CONTAINING PROTEIN-RELATED"/>
    <property type="match status" value="1"/>
</dbReference>
<gene>
    <name evidence="2" type="ORF">UFOPK3139_01367</name>
</gene>
<accession>A0A6J7AAS6</accession>
<dbReference type="Gene3D" id="3.90.1200.10">
    <property type="match status" value="1"/>
</dbReference>